<dbReference type="AlphaFoldDB" id="A0A7S1T9P3"/>
<name>A0A7S1T9P3_9CHLO</name>
<feature type="region of interest" description="Disordered" evidence="1">
    <location>
        <begin position="41"/>
        <end position="66"/>
    </location>
</feature>
<dbReference type="EMBL" id="HBGG01043619">
    <property type="protein sequence ID" value="CAD9230082.1"/>
    <property type="molecule type" value="Transcribed_RNA"/>
</dbReference>
<organism evidence="2">
    <name type="scientific">Tetraselmis chuii</name>
    <dbReference type="NCBI Taxonomy" id="63592"/>
    <lineage>
        <taxon>Eukaryota</taxon>
        <taxon>Viridiplantae</taxon>
        <taxon>Chlorophyta</taxon>
        <taxon>core chlorophytes</taxon>
        <taxon>Chlorodendrophyceae</taxon>
        <taxon>Chlorodendrales</taxon>
        <taxon>Chlorodendraceae</taxon>
        <taxon>Tetraselmis</taxon>
    </lineage>
</organism>
<sequence>MAPVTASLLQQPLCRTRAAAIFQGRPVRGDRLSTTCHSFPLPPGLSIRRPRQHRGSARSKRRGPNSAAVFASVTRYGVPEDSSVGGWMQTFGFPLGALKVGREILKFRKGSEAVTVDLPRPLGIFFEEKQMDGKRCCVVDELVEGGNAAASGVVRVGDVLRATTAVAKGADRVTVGRFQVEPSLGQRQAGGYTLAYFVADDQPFDRVMGALTSFANPVDTDEGPVEVEVVSLLLERREEGP</sequence>
<evidence type="ECO:0000313" key="2">
    <source>
        <dbReference type="EMBL" id="CAD9230082.1"/>
    </source>
</evidence>
<proteinExistence type="predicted"/>
<evidence type="ECO:0000256" key="1">
    <source>
        <dbReference type="SAM" id="MobiDB-lite"/>
    </source>
</evidence>
<feature type="compositionally biased region" description="Basic residues" evidence="1">
    <location>
        <begin position="48"/>
        <end position="63"/>
    </location>
</feature>
<gene>
    <name evidence="2" type="ORF">TCHU04912_LOCUS22552</name>
</gene>
<protein>
    <recommendedName>
        <fullName evidence="3">PDZ domain-containing protein</fullName>
    </recommendedName>
</protein>
<accession>A0A7S1T9P3</accession>
<evidence type="ECO:0008006" key="3">
    <source>
        <dbReference type="Google" id="ProtNLM"/>
    </source>
</evidence>
<reference evidence="2" key="1">
    <citation type="submission" date="2021-01" db="EMBL/GenBank/DDBJ databases">
        <authorList>
            <person name="Corre E."/>
            <person name="Pelletier E."/>
            <person name="Niang G."/>
            <person name="Scheremetjew M."/>
            <person name="Finn R."/>
            <person name="Kale V."/>
            <person name="Holt S."/>
            <person name="Cochrane G."/>
            <person name="Meng A."/>
            <person name="Brown T."/>
            <person name="Cohen L."/>
        </authorList>
    </citation>
    <scope>NUCLEOTIDE SEQUENCE</scope>
    <source>
        <strain evidence="2">PLY429</strain>
    </source>
</reference>